<dbReference type="PROSITE" id="PS50943">
    <property type="entry name" value="HTH_CROC1"/>
    <property type="match status" value="1"/>
</dbReference>
<reference evidence="2 3" key="1">
    <citation type="submission" date="2018-02" db="EMBL/GenBank/DDBJ databases">
        <title>Genomic Encyclopedia of Archaeal and Bacterial Type Strains, Phase II (KMG-II): from individual species to whole genera.</title>
        <authorList>
            <person name="Goeker M."/>
        </authorList>
    </citation>
    <scope>NUCLEOTIDE SEQUENCE [LARGE SCALE GENOMIC DNA]</scope>
    <source>
        <strain evidence="2 3">YU 961-1</strain>
    </source>
</reference>
<evidence type="ECO:0000259" key="1">
    <source>
        <dbReference type="PROSITE" id="PS50943"/>
    </source>
</evidence>
<dbReference type="Gene3D" id="1.10.260.40">
    <property type="entry name" value="lambda repressor-like DNA-binding domains"/>
    <property type="match status" value="1"/>
</dbReference>
<feature type="domain" description="HTH cro/C1-type" evidence="1">
    <location>
        <begin position="14"/>
        <end position="68"/>
    </location>
</feature>
<dbReference type="RefSeq" id="WP_181043889.1">
    <property type="nucleotide sequence ID" value="NZ_CP154825.1"/>
</dbReference>
<dbReference type="InterPro" id="IPR010982">
    <property type="entry name" value="Lambda_DNA-bd_dom_sf"/>
</dbReference>
<dbReference type="Pfam" id="PF13560">
    <property type="entry name" value="HTH_31"/>
    <property type="match status" value="1"/>
</dbReference>
<protein>
    <submittedName>
        <fullName evidence="2">Transcriptional regulator with XRE-family HTH domain</fullName>
    </submittedName>
</protein>
<dbReference type="InterPro" id="IPR001387">
    <property type="entry name" value="Cro/C1-type_HTH"/>
</dbReference>
<evidence type="ECO:0000313" key="2">
    <source>
        <dbReference type="EMBL" id="PPK63238.1"/>
    </source>
</evidence>
<keyword evidence="3" id="KW-1185">Reference proteome</keyword>
<sequence length="292" mass="31793">MTKTPKAVALGNALRVARKDRRYSLRECAHKVGCDISVLSRWETGDRVPAPEVVGHILGALAVRGPVLKGIMSLTRDIEAPFWVAGTPVERERQLVAYGEFERDAEEITLVSPLTIPELLRTPDTTAAVVRSQGVAEDGIADQVASIVARQQNLVGADRPAKVTAFIGATALRQTFGSPRAALAQLGHLIAMAAHPTIVVRAIRDSGDTCPPTQTSTLLHSRDLHTAITDCHPSPVWAHLPDHLRPQKRAIARLFEHALPPDESLGFISNLAHRHRDRTDPDFHDARAPGDR</sequence>
<dbReference type="InterPro" id="IPR043917">
    <property type="entry name" value="DUF5753"/>
</dbReference>
<comment type="caution">
    <text evidence="2">The sequence shown here is derived from an EMBL/GenBank/DDBJ whole genome shotgun (WGS) entry which is preliminary data.</text>
</comment>
<dbReference type="SMART" id="SM00530">
    <property type="entry name" value="HTH_XRE"/>
    <property type="match status" value="1"/>
</dbReference>
<dbReference type="SUPFAM" id="SSF47413">
    <property type="entry name" value="lambda repressor-like DNA-binding domains"/>
    <property type="match status" value="1"/>
</dbReference>
<proteinExistence type="predicted"/>
<gene>
    <name evidence="2" type="ORF">CLV40_13030</name>
</gene>
<name>A0A2S6GDB2_9PSEU</name>
<dbReference type="GO" id="GO:0003677">
    <property type="term" value="F:DNA binding"/>
    <property type="evidence" value="ECO:0007669"/>
    <property type="project" value="InterPro"/>
</dbReference>
<dbReference type="Pfam" id="PF19054">
    <property type="entry name" value="DUF5753"/>
    <property type="match status" value="1"/>
</dbReference>
<dbReference type="CDD" id="cd00093">
    <property type="entry name" value="HTH_XRE"/>
    <property type="match status" value="1"/>
</dbReference>
<accession>A0A2S6GDB2</accession>
<evidence type="ECO:0000313" key="3">
    <source>
        <dbReference type="Proteomes" id="UP000239203"/>
    </source>
</evidence>
<dbReference type="AlphaFoldDB" id="A0A2S6GDB2"/>
<dbReference type="Proteomes" id="UP000239203">
    <property type="component" value="Unassembled WGS sequence"/>
</dbReference>
<organism evidence="2 3">
    <name type="scientific">Actinokineospora auranticolor</name>
    <dbReference type="NCBI Taxonomy" id="155976"/>
    <lineage>
        <taxon>Bacteria</taxon>
        <taxon>Bacillati</taxon>
        <taxon>Actinomycetota</taxon>
        <taxon>Actinomycetes</taxon>
        <taxon>Pseudonocardiales</taxon>
        <taxon>Pseudonocardiaceae</taxon>
        <taxon>Actinokineospora</taxon>
    </lineage>
</organism>
<dbReference type="EMBL" id="PTIX01000030">
    <property type="protein sequence ID" value="PPK63238.1"/>
    <property type="molecule type" value="Genomic_DNA"/>
</dbReference>